<name>A0A0A9A856_ARUDO</name>
<feature type="region of interest" description="Disordered" evidence="1">
    <location>
        <begin position="1"/>
        <end position="21"/>
    </location>
</feature>
<proteinExistence type="predicted"/>
<dbReference type="AlphaFoldDB" id="A0A0A9A856"/>
<reference evidence="2" key="1">
    <citation type="submission" date="2014-09" db="EMBL/GenBank/DDBJ databases">
        <authorList>
            <person name="Magalhaes I.L.F."/>
            <person name="Oliveira U."/>
            <person name="Santos F.R."/>
            <person name="Vidigal T.H.D.A."/>
            <person name="Brescovit A.D."/>
            <person name="Santos A.J."/>
        </authorList>
    </citation>
    <scope>NUCLEOTIDE SEQUENCE</scope>
    <source>
        <tissue evidence="2">Shoot tissue taken approximately 20 cm above the soil surface</tissue>
    </source>
</reference>
<sequence length="48" mass="5066">MLGKGIPTDDDSTGQSKLLPAAGHTGQICALFIHPDTPRQKHMQHGAS</sequence>
<dbReference type="EMBL" id="GBRH01250016">
    <property type="protein sequence ID" value="JAD47879.1"/>
    <property type="molecule type" value="Transcribed_RNA"/>
</dbReference>
<evidence type="ECO:0000313" key="2">
    <source>
        <dbReference type="EMBL" id="JAD47879.1"/>
    </source>
</evidence>
<reference evidence="2" key="2">
    <citation type="journal article" date="2015" name="Data Brief">
        <title>Shoot transcriptome of the giant reed, Arundo donax.</title>
        <authorList>
            <person name="Barrero R.A."/>
            <person name="Guerrero F.D."/>
            <person name="Moolhuijzen P."/>
            <person name="Goolsby J.A."/>
            <person name="Tidwell J."/>
            <person name="Bellgard S.E."/>
            <person name="Bellgard M.I."/>
        </authorList>
    </citation>
    <scope>NUCLEOTIDE SEQUENCE</scope>
    <source>
        <tissue evidence="2">Shoot tissue taken approximately 20 cm above the soil surface</tissue>
    </source>
</reference>
<evidence type="ECO:0000256" key="1">
    <source>
        <dbReference type="SAM" id="MobiDB-lite"/>
    </source>
</evidence>
<protein>
    <submittedName>
        <fullName evidence="2">Uncharacterized protein</fullName>
    </submittedName>
</protein>
<organism evidence="2">
    <name type="scientific">Arundo donax</name>
    <name type="common">Giant reed</name>
    <name type="synonym">Donax arundinaceus</name>
    <dbReference type="NCBI Taxonomy" id="35708"/>
    <lineage>
        <taxon>Eukaryota</taxon>
        <taxon>Viridiplantae</taxon>
        <taxon>Streptophyta</taxon>
        <taxon>Embryophyta</taxon>
        <taxon>Tracheophyta</taxon>
        <taxon>Spermatophyta</taxon>
        <taxon>Magnoliopsida</taxon>
        <taxon>Liliopsida</taxon>
        <taxon>Poales</taxon>
        <taxon>Poaceae</taxon>
        <taxon>PACMAD clade</taxon>
        <taxon>Arundinoideae</taxon>
        <taxon>Arundineae</taxon>
        <taxon>Arundo</taxon>
    </lineage>
</organism>
<accession>A0A0A9A856</accession>